<dbReference type="GO" id="GO:0004602">
    <property type="term" value="F:glutathione peroxidase activity"/>
    <property type="evidence" value="ECO:0007669"/>
    <property type="project" value="TreeGrafter"/>
</dbReference>
<reference evidence="4 5" key="1">
    <citation type="journal article" date="2010" name="J. Bacteriol.">
        <title>The genetic basis of laboratory adaptation in Caulobacter crescentus.</title>
        <authorList>
            <person name="Marks M.E."/>
            <person name="Castro-Rojas C.M."/>
            <person name="Teiling C."/>
            <person name="Du L."/>
            <person name="Kapatral V."/>
            <person name="Walunas T.L."/>
            <person name="Crosson S."/>
        </authorList>
    </citation>
    <scope>NUCLEOTIDE SEQUENCE [LARGE SCALE GENOMIC DNA]</scope>
    <source>
        <strain evidence="5">NA1000 / CB15N</strain>
    </source>
</reference>
<dbReference type="PANTHER" id="PTHR42943">
    <property type="entry name" value="GLUTATHIONE S-TRANSFERASE KAPPA"/>
    <property type="match status" value="1"/>
</dbReference>
<proteinExistence type="inferred from homology"/>
<evidence type="ECO:0000313" key="4">
    <source>
        <dbReference type="EMBL" id="ACL94145.1"/>
    </source>
</evidence>
<dbReference type="RefSeq" id="WP_012640024.1">
    <property type="nucleotide sequence ID" value="NC_011916.1"/>
</dbReference>
<feature type="domain" description="DSBA-like thioredoxin" evidence="3">
    <location>
        <begin position="15"/>
        <end position="208"/>
    </location>
</feature>
<dbReference type="CDD" id="cd03022">
    <property type="entry name" value="DsbA_HCCA_Iso"/>
    <property type="match status" value="1"/>
</dbReference>
<dbReference type="PhylomeDB" id="A0A0H3C7J7"/>
<dbReference type="Pfam" id="PF01323">
    <property type="entry name" value="DSBA"/>
    <property type="match status" value="1"/>
</dbReference>
<comment type="catalytic activity">
    <reaction evidence="1">
        <text>2-hydroxychromene-2-carboxylate = (3E)-4-(2-hydroxyphenyl)-2-oxobut-3-enoate</text>
        <dbReference type="Rhea" id="RHEA:27401"/>
        <dbReference type="ChEBI" id="CHEBI:59350"/>
        <dbReference type="ChEBI" id="CHEBI:59353"/>
        <dbReference type="EC" id="5.99.1.4"/>
    </reaction>
</comment>
<sequence length="211" mass="22601">MRSPAMTAKTPNKSIDFIFDFGSPNAYLSWKLLPEIAARQGAAVRLIPCLLGGIFKATGNQAPMIAFGGVKGKMDYEMLETRRFIAAHGLTAFRFNPHFPVNTLLLMRGMIAAQRIGVAEAYLEAMLKGMWEDGLKLDDPEVFVATANAAGLDGAALLAATGDAEVKAELVANTEAAVARGTFGIPTFFVGEEIFFGKERLGQVEAELAKG</sequence>
<dbReference type="GO" id="GO:0018845">
    <property type="term" value="F:2-hydroxychromene-2-carboxylate isomerase activity"/>
    <property type="evidence" value="ECO:0007669"/>
    <property type="project" value="UniProtKB-UniRule"/>
</dbReference>
<evidence type="ECO:0000313" key="5">
    <source>
        <dbReference type="Proteomes" id="UP000001364"/>
    </source>
</evidence>
<dbReference type="SUPFAM" id="SSF52833">
    <property type="entry name" value="Thioredoxin-like"/>
    <property type="match status" value="1"/>
</dbReference>
<dbReference type="KEGG" id="ccs:CCNA_00680"/>
<feature type="active site" description="Nucleophile" evidence="2">
    <location>
        <position position="23"/>
    </location>
</feature>
<dbReference type="GO" id="GO:0006749">
    <property type="term" value="P:glutathione metabolic process"/>
    <property type="evidence" value="ECO:0007669"/>
    <property type="project" value="TreeGrafter"/>
</dbReference>
<keyword evidence="1 4" id="KW-0413">Isomerase</keyword>
<dbReference type="EMBL" id="CP001340">
    <property type="protein sequence ID" value="ACL94145.1"/>
    <property type="molecule type" value="Genomic_DNA"/>
</dbReference>
<dbReference type="GeneID" id="7330488"/>
<dbReference type="GO" id="GO:0004364">
    <property type="term" value="F:glutathione transferase activity"/>
    <property type="evidence" value="ECO:0007669"/>
    <property type="project" value="TreeGrafter"/>
</dbReference>
<protein>
    <recommendedName>
        <fullName evidence="1">2-hydroxychromene-2-carboxylate isomerase</fullName>
        <ecNumber evidence="1">5.99.1.4</ecNumber>
    </recommendedName>
</protein>
<dbReference type="InterPro" id="IPR001853">
    <property type="entry name" value="DSBA-like_thioredoxin_dom"/>
</dbReference>
<dbReference type="GO" id="GO:1901170">
    <property type="term" value="P:naphthalene catabolic process"/>
    <property type="evidence" value="ECO:0007669"/>
    <property type="project" value="InterPro"/>
</dbReference>
<evidence type="ECO:0000259" key="3">
    <source>
        <dbReference type="Pfam" id="PF01323"/>
    </source>
</evidence>
<accession>A0A0H3C7J7</accession>
<organism evidence="4 5">
    <name type="scientific">Caulobacter vibrioides (strain NA1000 / CB15N)</name>
    <name type="common">Caulobacter crescentus</name>
    <dbReference type="NCBI Taxonomy" id="565050"/>
    <lineage>
        <taxon>Bacteria</taxon>
        <taxon>Pseudomonadati</taxon>
        <taxon>Pseudomonadota</taxon>
        <taxon>Alphaproteobacteria</taxon>
        <taxon>Caulobacterales</taxon>
        <taxon>Caulobacteraceae</taxon>
        <taxon>Caulobacter</taxon>
    </lineage>
</organism>
<dbReference type="Proteomes" id="UP000001364">
    <property type="component" value="Chromosome"/>
</dbReference>
<dbReference type="OrthoDB" id="5244108at2"/>
<dbReference type="InterPro" id="IPR014440">
    <property type="entry name" value="HCCAis_GSTk"/>
</dbReference>
<dbReference type="EC" id="5.99.1.4" evidence="1"/>
<dbReference type="RefSeq" id="YP_002516053.1">
    <property type="nucleotide sequence ID" value="NC_011916.1"/>
</dbReference>
<dbReference type="InterPro" id="IPR051924">
    <property type="entry name" value="GST_Kappa/NadH"/>
</dbReference>
<name>A0A0H3C7J7_CAUVN</name>
<dbReference type="InterPro" id="IPR044087">
    <property type="entry name" value="NahD-like"/>
</dbReference>
<evidence type="ECO:0000256" key="1">
    <source>
        <dbReference type="PIRNR" id="PIRNR006386"/>
    </source>
</evidence>
<gene>
    <name evidence="4" type="ordered locus">CCNA_00680</name>
</gene>
<dbReference type="PIRSF" id="PIRSF006386">
    <property type="entry name" value="HCCAis_GSTk"/>
    <property type="match status" value="1"/>
</dbReference>
<dbReference type="PATRIC" id="fig|565050.3.peg.671"/>
<comment type="similarity">
    <text evidence="1">Belongs to the GST superfamily. NadH family.</text>
</comment>
<dbReference type="InterPro" id="IPR036249">
    <property type="entry name" value="Thioredoxin-like_sf"/>
</dbReference>
<dbReference type="HOGENOM" id="CLU_069253_1_3_5"/>
<dbReference type="PANTHER" id="PTHR42943:SF2">
    <property type="entry name" value="GLUTATHIONE S-TRANSFERASE KAPPA 1"/>
    <property type="match status" value="1"/>
</dbReference>
<keyword evidence="5" id="KW-1185">Reference proteome</keyword>
<evidence type="ECO:0000256" key="2">
    <source>
        <dbReference type="PIRSR" id="PIRSR006386-1"/>
    </source>
</evidence>
<dbReference type="Gene3D" id="3.40.30.10">
    <property type="entry name" value="Glutaredoxin"/>
    <property type="match status" value="1"/>
</dbReference>
<dbReference type="AlphaFoldDB" id="A0A0H3C7J7"/>